<sequence>MAIWLSPTEAYLYSLVNNKEDEAFTSKTQSYPTEATGISSQLLTCGSKCQDLTIKTPRKRLMRGEGQEVTLLDAPRNQNDAGHTEFLILHGLLFNAFEVPDASIISEQPRSRQLPTPAEFDVGSKARRFSGCEISSSSTSYKNCDYAVNMSRKTWTGSIVISNKTIERILRRRNSPPS</sequence>
<dbReference type="Proteomes" id="UP001283361">
    <property type="component" value="Unassembled WGS sequence"/>
</dbReference>
<evidence type="ECO:0000313" key="1">
    <source>
        <dbReference type="EMBL" id="KAK3756548.1"/>
    </source>
</evidence>
<keyword evidence="2" id="KW-1185">Reference proteome</keyword>
<comment type="caution">
    <text evidence="1">The sequence shown here is derived from an EMBL/GenBank/DDBJ whole genome shotgun (WGS) entry which is preliminary data.</text>
</comment>
<dbReference type="AlphaFoldDB" id="A0AAE0YSS9"/>
<evidence type="ECO:0000313" key="2">
    <source>
        <dbReference type="Proteomes" id="UP001283361"/>
    </source>
</evidence>
<protein>
    <submittedName>
        <fullName evidence="1">Uncharacterized protein</fullName>
    </submittedName>
</protein>
<dbReference type="EMBL" id="JAWDGP010005499">
    <property type="protein sequence ID" value="KAK3756548.1"/>
    <property type="molecule type" value="Genomic_DNA"/>
</dbReference>
<proteinExistence type="predicted"/>
<reference evidence="1" key="1">
    <citation type="journal article" date="2023" name="G3 (Bethesda)">
        <title>A reference genome for the long-term kleptoplast-retaining sea slug Elysia crispata morphotype clarki.</title>
        <authorList>
            <person name="Eastman K.E."/>
            <person name="Pendleton A.L."/>
            <person name="Shaikh M.A."/>
            <person name="Suttiyut T."/>
            <person name="Ogas R."/>
            <person name="Tomko P."/>
            <person name="Gavelis G."/>
            <person name="Widhalm J.R."/>
            <person name="Wisecaver J.H."/>
        </authorList>
    </citation>
    <scope>NUCLEOTIDE SEQUENCE</scope>
    <source>
        <strain evidence="1">ECLA1</strain>
    </source>
</reference>
<organism evidence="1 2">
    <name type="scientific">Elysia crispata</name>
    <name type="common">lettuce slug</name>
    <dbReference type="NCBI Taxonomy" id="231223"/>
    <lineage>
        <taxon>Eukaryota</taxon>
        <taxon>Metazoa</taxon>
        <taxon>Spiralia</taxon>
        <taxon>Lophotrochozoa</taxon>
        <taxon>Mollusca</taxon>
        <taxon>Gastropoda</taxon>
        <taxon>Heterobranchia</taxon>
        <taxon>Euthyneura</taxon>
        <taxon>Panpulmonata</taxon>
        <taxon>Sacoglossa</taxon>
        <taxon>Placobranchoidea</taxon>
        <taxon>Plakobranchidae</taxon>
        <taxon>Elysia</taxon>
    </lineage>
</organism>
<accession>A0AAE0YSS9</accession>
<name>A0AAE0YSS9_9GAST</name>
<gene>
    <name evidence="1" type="ORF">RRG08_061608</name>
</gene>